<dbReference type="GO" id="GO:0016787">
    <property type="term" value="F:hydrolase activity"/>
    <property type="evidence" value="ECO:0007669"/>
    <property type="project" value="InterPro"/>
</dbReference>
<dbReference type="InterPro" id="IPR024173">
    <property type="entry name" value="Pesterase_MJ0037-like"/>
</dbReference>
<dbReference type="AlphaFoldDB" id="A0A919DE80"/>
<dbReference type="EMBL" id="BNCF01000010">
    <property type="protein sequence ID" value="GHE36915.1"/>
    <property type="molecule type" value="Genomic_DNA"/>
</dbReference>
<dbReference type="InterPro" id="IPR004843">
    <property type="entry name" value="Calcineurin-like_PHP"/>
</dbReference>
<name>A0A919DE80_9GAMM</name>
<dbReference type="InterPro" id="IPR026336">
    <property type="entry name" value="PdeM-like"/>
</dbReference>
<dbReference type="Proteomes" id="UP000636453">
    <property type="component" value="Unassembled WGS sequence"/>
</dbReference>
<dbReference type="PANTHER" id="PTHR39323">
    <property type="entry name" value="BLR1149 PROTEIN"/>
    <property type="match status" value="1"/>
</dbReference>
<protein>
    <submittedName>
        <fullName evidence="2">Phosphoesterase</fullName>
    </submittedName>
</protein>
<dbReference type="SUPFAM" id="SSF56300">
    <property type="entry name" value="Metallo-dependent phosphatases"/>
    <property type="match status" value="1"/>
</dbReference>
<comment type="caution">
    <text evidence="2">The sequence shown here is derived from an EMBL/GenBank/DDBJ whole genome shotgun (WGS) entry which is preliminary data.</text>
</comment>
<dbReference type="Gene3D" id="3.60.21.10">
    <property type="match status" value="1"/>
</dbReference>
<evidence type="ECO:0000313" key="2">
    <source>
        <dbReference type="EMBL" id="GHE36915.1"/>
    </source>
</evidence>
<dbReference type="PANTHER" id="PTHR39323:SF1">
    <property type="entry name" value="BLR1149 PROTEIN"/>
    <property type="match status" value="1"/>
</dbReference>
<accession>A0A919DE80</accession>
<dbReference type="PIRSF" id="PIRSF000887">
    <property type="entry name" value="Pesterase_MJ0037"/>
    <property type="match status" value="1"/>
</dbReference>
<reference evidence="2" key="2">
    <citation type="submission" date="2020-09" db="EMBL/GenBank/DDBJ databases">
        <authorList>
            <person name="Sun Q."/>
            <person name="Kim S."/>
        </authorList>
    </citation>
    <scope>NUCLEOTIDE SEQUENCE</scope>
    <source>
        <strain evidence="2">KCTC 32020</strain>
    </source>
</reference>
<dbReference type="OrthoDB" id="9795838at2"/>
<proteinExistence type="predicted"/>
<dbReference type="InterPro" id="IPR029052">
    <property type="entry name" value="Metallo-depent_PP-like"/>
</dbReference>
<keyword evidence="3" id="KW-1185">Reference proteome</keyword>
<evidence type="ECO:0000259" key="1">
    <source>
        <dbReference type="Pfam" id="PF00149"/>
    </source>
</evidence>
<dbReference type="NCBIfam" id="TIGR04123">
    <property type="entry name" value="P_estr_lig_assc"/>
    <property type="match status" value="1"/>
</dbReference>
<feature type="domain" description="Calcineurin-like phosphoesterase" evidence="1">
    <location>
        <begin position="29"/>
        <end position="122"/>
    </location>
</feature>
<reference evidence="2" key="1">
    <citation type="journal article" date="2014" name="Int. J. Syst. Evol. Microbiol.">
        <title>Complete genome sequence of Corynebacterium casei LMG S-19264T (=DSM 44701T), isolated from a smear-ripened cheese.</title>
        <authorList>
            <consortium name="US DOE Joint Genome Institute (JGI-PGF)"/>
            <person name="Walter F."/>
            <person name="Albersmeier A."/>
            <person name="Kalinowski J."/>
            <person name="Ruckert C."/>
        </authorList>
    </citation>
    <scope>NUCLEOTIDE SEQUENCE</scope>
    <source>
        <strain evidence="2">KCTC 32020</strain>
    </source>
</reference>
<dbReference type="RefSeq" id="WP_146474503.1">
    <property type="nucleotide sequence ID" value="NZ_BNCF01000010.1"/>
</dbReference>
<evidence type="ECO:0000313" key="3">
    <source>
        <dbReference type="Proteomes" id="UP000636453"/>
    </source>
</evidence>
<organism evidence="2 3">
    <name type="scientific">Vulcaniibacterium thermophilum</name>
    <dbReference type="NCBI Taxonomy" id="1169913"/>
    <lineage>
        <taxon>Bacteria</taxon>
        <taxon>Pseudomonadati</taxon>
        <taxon>Pseudomonadota</taxon>
        <taxon>Gammaproteobacteria</taxon>
        <taxon>Lysobacterales</taxon>
        <taxon>Lysobacteraceae</taxon>
        <taxon>Vulcaniibacterium</taxon>
    </lineage>
</organism>
<sequence length="217" mass="23577">MADSLALELAGEAVELFAERALFWPRARRLFIADLHLGKADAFRRSGIALPRGGTSHDLARLSALVERTRAESLWILGDVLHGRVTGGEWQRSWHAWRARHPLLAVGALAGNHDRALADAGLEIALLGETVEQPPFAFRHDPIPHAHLHVVCGHVHPVLALPGSARRWPAFWLRERMTVLPAFAAFTGGWAVELAAGERAVLCGPDAIAPVGRGLRG</sequence>
<dbReference type="Pfam" id="PF00149">
    <property type="entry name" value="Metallophos"/>
    <property type="match status" value="1"/>
</dbReference>
<gene>
    <name evidence="2" type="ORF">GCM10007167_18820</name>
</gene>